<sequence>MVSLVMVTRLMFALVLVTTIIAHDEIYILCTTEGNKHLCKGNDKIRCHNVAYAVDCALKLERDEVQFAVFSEEEMMLLARMQPYAHKVVASIRKKKNRVRVAESLSRQMVTGVRLYLEDLAAPANSPRASTITTVPSGVSVCFGVLKPSTRAISATLGHGFDTGTGGVFWDTDSLLAAWGILTFRGKIRVYGRFTVEAFLVALVFCLAVGDRTFDSDLARPPFTLCFEGHFLPLGLRLRDYLANFVSSPYRLTSKMNIFVETVEPEVKEANPYGNRFVFSGHRF</sequence>
<comment type="caution">
    <text evidence="2">The sequence shown here is derived from an EMBL/GenBank/DDBJ whole genome shotgun (WGS) entry which is preliminary data.</text>
</comment>
<organism evidence="2 3">
    <name type="scientific">Eumeta variegata</name>
    <name type="common">Bagworm moth</name>
    <name type="synonym">Eumeta japonica</name>
    <dbReference type="NCBI Taxonomy" id="151549"/>
    <lineage>
        <taxon>Eukaryota</taxon>
        <taxon>Metazoa</taxon>
        <taxon>Ecdysozoa</taxon>
        <taxon>Arthropoda</taxon>
        <taxon>Hexapoda</taxon>
        <taxon>Insecta</taxon>
        <taxon>Pterygota</taxon>
        <taxon>Neoptera</taxon>
        <taxon>Endopterygota</taxon>
        <taxon>Lepidoptera</taxon>
        <taxon>Glossata</taxon>
        <taxon>Ditrysia</taxon>
        <taxon>Tineoidea</taxon>
        <taxon>Psychidae</taxon>
        <taxon>Oiketicinae</taxon>
        <taxon>Eumeta</taxon>
    </lineage>
</organism>
<keyword evidence="3" id="KW-1185">Reference proteome</keyword>
<proteinExistence type="predicted"/>
<evidence type="ECO:0000313" key="2">
    <source>
        <dbReference type="EMBL" id="GBP81948.1"/>
    </source>
</evidence>
<protein>
    <submittedName>
        <fullName evidence="2">Uncharacterized protein</fullName>
    </submittedName>
</protein>
<evidence type="ECO:0000256" key="1">
    <source>
        <dbReference type="SAM" id="SignalP"/>
    </source>
</evidence>
<accession>A0A4C1Z0T3</accession>
<feature type="signal peptide" evidence="1">
    <location>
        <begin position="1"/>
        <end position="22"/>
    </location>
</feature>
<dbReference type="EMBL" id="BGZK01001539">
    <property type="protein sequence ID" value="GBP81948.1"/>
    <property type="molecule type" value="Genomic_DNA"/>
</dbReference>
<gene>
    <name evidence="2" type="ORF">EVAR_26461_1</name>
</gene>
<name>A0A4C1Z0T3_EUMVA</name>
<evidence type="ECO:0000313" key="3">
    <source>
        <dbReference type="Proteomes" id="UP000299102"/>
    </source>
</evidence>
<keyword evidence="1" id="KW-0732">Signal</keyword>
<dbReference type="Proteomes" id="UP000299102">
    <property type="component" value="Unassembled WGS sequence"/>
</dbReference>
<dbReference type="AlphaFoldDB" id="A0A4C1Z0T3"/>
<reference evidence="2 3" key="1">
    <citation type="journal article" date="2019" name="Commun. Biol.">
        <title>The bagworm genome reveals a unique fibroin gene that provides high tensile strength.</title>
        <authorList>
            <person name="Kono N."/>
            <person name="Nakamura H."/>
            <person name="Ohtoshi R."/>
            <person name="Tomita M."/>
            <person name="Numata K."/>
            <person name="Arakawa K."/>
        </authorList>
    </citation>
    <scope>NUCLEOTIDE SEQUENCE [LARGE SCALE GENOMIC DNA]</scope>
</reference>
<feature type="chain" id="PRO_5020021983" evidence="1">
    <location>
        <begin position="23"/>
        <end position="284"/>
    </location>
</feature>